<evidence type="ECO:0000256" key="4">
    <source>
        <dbReference type="SAM" id="MobiDB-lite"/>
    </source>
</evidence>
<dbReference type="GO" id="GO:0000294">
    <property type="term" value="P:nuclear-transcribed mRNA catabolic process, RNase MRP-dependent"/>
    <property type="evidence" value="ECO:0007669"/>
    <property type="project" value="TreeGrafter"/>
</dbReference>
<evidence type="ECO:0000256" key="1">
    <source>
        <dbReference type="ARBA" id="ARBA00004123"/>
    </source>
</evidence>
<proteinExistence type="predicted"/>
<evidence type="ECO:0000313" key="5">
    <source>
        <dbReference type="EMBL" id="CAJ2504203.1"/>
    </source>
</evidence>
<dbReference type="GO" id="GO:0004526">
    <property type="term" value="F:ribonuclease P activity"/>
    <property type="evidence" value="ECO:0007669"/>
    <property type="project" value="TreeGrafter"/>
</dbReference>
<evidence type="ECO:0000313" key="6">
    <source>
        <dbReference type="Proteomes" id="UP001295740"/>
    </source>
</evidence>
<dbReference type="Proteomes" id="UP001295740">
    <property type="component" value="Unassembled WGS sequence"/>
</dbReference>
<reference evidence="5" key="1">
    <citation type="submission" date="2023-10" db="EMBL/GenBank/DDBJ databases">
        <authorList>
            <person name="Hackl T."/>
        </authorList>
    </citation>
    <scope>NUCLEOTIDE SEQUENCE</scope>
</reference>
<keyword evidence="3" id="KW-0539">Nucleus</keyword>
<comment type="caution">
    <text evidence="5">The sequence shown here is derived from an EMBL/GenBank/DDBJ whole genome shotgun (WGS) entry which is preliminary data.</text>
</comment>
<dbReference type="InterPro" id="IPR014612">
    <property type="entry name" value="Pop7/Rpp20"/>
</dbReference>
<dbReference type="GO" id="GO:0034965">
    <property type="term" value="P:intronic box C/D snoRNA processing"/>
    <property type="evidence" value="ECO:0007669"/>
    <property type="project" value="TreeGrafter"/>
</dbReference>
<organism evidence="5 6">
    <name type="scientific">Anthostomella pinea</name>
    <dbReference type="NCBI Taxonomy" id="933095"/>
    <lineage>
        <taxon>Eukaryota</taxon>
        <taxon>Fungi</taxon>
        <taxon>Dikarya</taxon>
        <taxon>Ascomycota</taxon>
        <taxon>Pezizomycotina</taxon>
        <taxon>Sordariomycetes</taxon>
        <taxon>Xylariomycetidae</taxon>
        <taxon>Xylariales</taxon>
        <taxon>Xylariaceae</taxon>
        <taxon>Anthostomella</taxon>
    </lineage>
</organism>
<dbReference type="GO" id="GO:0003723">
    <property type="term" value="F:RNA binding"/>
    <property type="evidence" value="ECO:0007669"/>
    <property type="project" value="TreeGrafter"/>
</dbReference>
<dbReference type="InterPro" id="IPR036882">
    <property type="entry name" value="Alba-like_dom_sf"/>
</dbReference>
<dbReference type="EMBL" id="CAUWAG010000006">
    <property type="protein sequence ID" value="CAJ2504203.1"/>
    <property type="molecule type" value="Genomic_DNA"/>
</dbReference>
<dbReference type="GO" id="GO:0001682">
    <property type="term" value="P:tRNA 5'-leader removal"/>
    <property type="evidence" value="ECO:0007669"/>
    <property type="project" value="InterPro"/>
</dbReference>
<dbReference type="GO" id="GO:0005655">
    <property type="term" value="C:nucleolar ribonuclease P complex"/>
    <property type="evidence" value="ECO:0007669"/>
    <property type="project" value="InterPro"/>
</dbReference>
<name>A0AAI8VFZ4_9PEZI</name>
<keyword evidence="2" id="KW-0819">tRNA processing</keyword>
<evidence type="ECO:0000256" key="3">
    <source>
        <dbReference type="ARBA" id="ARBA00023242"/>
    </source>
</evidence>
<dbReference type="AlphaFoldDB" id="A0AAI8VFZ4"/>
<dbReference type="PANTHER" id="PTHR28256">
    <property type="entry name" value="RIBONUCLEASES P/MRP PROTEIN SUBUNIT POP7"/>
    <property type="match status" value="1"/>
</dbReference>
<comment type="subcellular location">
    <subcellularLocation>
        <location evidence="1">Nucleus</location>
    </subcellularLocation>
</comment>
<feature type="region of interest" description="Disordered" evidence="4">
    <location>
        <begin position="1"/>
        <end position="47"/>
    </location>
</feature>
<dbReference type="Gene3D" id="3.30.110.20">
    <property type="entry name" value="Alba-like domain"/>
    <property type="match status" value="1"/>
</dbReference>
<dbReference type="InterPro" id="IPR020241">
    <property type="entry name" value="RNase_P/MRP_Pop7_fungi"/>
</dbReference>
<protein>
    <submittedName>
        <fullName evidence="5">Uu.00g115970.m01.CDS01</fullName>
    </submittedName>
</protein>
<evidence type="ECO:0000256" key="2">
    <source>
        <dbReference type="ARBA" id="ARBA00022694"/>
    </source>
</evidence>
<dbReference type="Pfam" id="PF12328">
    <property type="entry name" value="Rpp20"/>
    <property type="match status" value="1"/>
</dbReference>
<keyword evidence="6" id="KW-1185">Reference proteome</keyword>
<accession>A0AAI8VFZ4</accession>
<gene>
    <name evidence="5" type="ORF">KHLLAP_LOCUS4671</name>
</gene>
<dbReference type="PANTHER" id="PTHR28256:SF1">
    <property type="entry name" value="RIBONUCLEASES P_MRP PROTEIN SUBUNIT POP7"/>
    <property type="match status" value="1"/>
</dbReference>
<dbReference type="GO" id="GO:0006364">
    <property type="term" value="P:rRNA processing"/>
    <property type="evidence" value="ECO:0007669"/>
    <property type="project" value="TreeGrafter"/>
</dbReference>
<dbReference type="GO" id="GO:0000171">
    <property type="term" value="F:ribonuclease MRP activity"/>
    <property type="evidence" value="ECO:0007669"/>
    <property type="project" value="TreeGrafter"/>
</dbReference>
<sequence length="195" mass="21281">MSAETGNPSAELPQLPEGNSNVHKLPPVPKGATVRRRSVPARTASTRSTNRIYVTPKTPFRSVSSRVRKQLDKYLQQASNDVRSSANYLARKKDASLKERVHRIQAVSRRGNGGGGLTDLEDAGEVLVCGTGRAIQKVVEVALFFQKQPDCIVQLRTGSVGAVDDVVVEGEEQWGAEGEQRARMMSSLEVSIKLR</sequence>
<dbReference type="GO" id="GO:0000172">
    <property type="term" value="C:ribonuclease MRP complex"/>
    <property type="evidence" value="ECO:0007669"/>
    <property type="project" value="InterPro"/>
</dbReference>